<protein>
    <recommendedName>
        <fullName evidence="2">non-specific serine/threonine protein kinase</fullName>
        <ecNumber evidence="2">2.7.11.1</ecNumber>
    </recommendedName>
</protein>
<dbReference type="GO" id="GO:0005524">
    <property type="term" value="F:ATP binding"/>
    <property type="evidence" value="ECO:0007669"/>
    <property type="project" value="UniProtKB-UniRule"/>
</dbReference>
<sequence>MGMPGRRSNYTLLSQIPDEPHYQPPISAAGGGVMVQQPSYYEPQSGDKNKLKMDRSSFDWDPIDQRMIQAQPPQSRIGTTAFPPSFGLQRQSSGSSFGESSISGDYYVPSLSNPEVTLGNLNDGGGELWVKSAEVSGGGGGGSSSSKSWAQQTEESYQLQLVLALRLSSEATCADDPNFLDPIPDESASRASSFSASAEAISHRFWVNGCLSYSDKVPDGFYSIRGMDPYVWAVCSDLQESGRMPSLESLRFIDSDIGSSVEVISIDRRADPSLRELQNRVHNLSASSITTKEVVDHLSKLVCNHMGGATSNGEDDLITIWKESSDDLKDCLGSIVLPIGSLSIGLCRHRALLFKVLADIIGLPCRIANGCKYCTREDASSCLVRFGLDREYLIDLVEKPGCLCEPDSLVNGPSSITISSPLRFPRFRQVEQTIDFRSLAKQYFSDFQSLNLVFDDSLSAGTVLDGDNGDSKYPKHLDRSHTDRNRTSPSSSNRDLPPFPTNSWIKVRDKEQLHSKPSDAHNVVSSTDTVKGSIPFQNISALGNRDGQSHAGLMNARISKSKEAGFVEAQIVPAKSLNDFPFDTEDLDIPWSDLVLKETIGAGSFGIVHRAEWNGSEVAVKILMEQDLHAERFKEFLREVAIMKRLRHPNIVLFMGAVTEPPNLSIVTEYLSRGSLYKLLHKPGAREALDEKRRLSMAFDVAKGMNYLHKRNPPIVHRDLKSPNLLVDRKYTVKVCDFGLSRLKANTFLSSKSAAGTPEWMAPEVLRDEPSNEKSDVYSFGVILWELATLQQPWGHLNPAQVVAAVAFKSKRLEIPHDINPQIAAIIEACWTNEPWKRPSFSNIMESLRSLIKSSTTTQPSRAEMPLLS</sequence>
<comment type="catalytic activity">
    <reaction evidence="9">
        <text>L-seryl-[protein] + ATP = O-phospho-L-seryl-[protein] + ADP + H(+)</text>
        <dbReference type="Rhea" id="RHEA:17989"/>
        <dbReference type="Rhea" id="RHEA-COMP:9863"/>
        <dbReference type="Rhea" id="RHEA-COMP:11604"/>
        <dbReference type="ChEBI" id="CHEBI:15378"/>
        <dbReference type="ChEBI" id="CHEBI:29999"/>
        <dbReference type="ChEBI" id="CHEBI:30616"/>
        <dbReference type="ChEBI" id="CHEBI:83421"/>
        <dbReference type="ChEBI" id="CHEBI:456216"/>
        <dbReference type="EC" id="2.7.11.1"/>
    </reaction>
</comment>
<keyword evidence="4" id="KW-0808">Transferase</keyword>
<dbReference type="PROSITE" id="PS00107">
    <property type="entry name" value="PROTEIN_KINASE_ATP"/>
    <property type="match status" value="1"/>
</dbReference>
<keyword evidence="5 10" id="KW-0547">Nucleotide-binding</keyword>
<dbReference type="GO" id="GO:0006950">
    <property type="term" value="P:response to stress"/>
    <property type="evidence" value="ECO:0007669"/>
    <property type="project" value="UniProtKB-ARBA"/>
</dbReference>
<dbReference type="OrthoDB" id="339325at2759"/>
<dbReference type="Pfam" id="PF14381">
    <property type="entry name" value="EDR1_CTR1_ARMC3_pept"/>
    <property type="match status" value="1"/>
</dbReference>
<dbReference type="AlphaFoldDB" id="A0A2Z7CPB7"/>
<dbReference type="SMART" id="SM00220">
    <property type="entry name" value="S_TKc"/>
    <property type="match status" value="1"/>
</dbReference>
<dbReference type="EMBL" id="KQ993790">
    <property type="protein sequence ID" value="KZV48932.1"/>
    <property type="molecule type" value="Genomic_DNA"/>
</dbReference>
<dbReference type="InterPro" id="IPR055164">
    <property type="entry name" value="EDR1/CTR1/ARMC3-like_pept-like"/>
</dbReference>
<evidence type="ECO:0000256" key="8">
    <source>
        <dbReference type="ARBA" id="ARBA00047899"/>
    </source>
</evidence>
<evidence type="ECO:0000256" key="6">
    <source>
        <dbReference type="ARBA" id="ARBA00022777"/>
    </source>
</evidence>
<evidence type="ECO:0000313" key="13">
    <source>
        <dbReference type="EMBL" id="KZV48932.1"/>
    </source>
</evidence>
<dbReference type="InterPro" id="IPR011009">
    <property type="entry name" value="Kinase-like_dom_sf"/>
</dbReference>
<dbReference type="Pfam" id="PF07714">
    <property type="entry name" value="PK_Tyr_Ser-Thr"/>
    <property type="match status" value="1"/>
</dbReference>
<evidence type="ECO:0000256" key="2">
    <source>
        <dbReference type="ARBA" id="ARBA00012513"/>
    </source>
</evidence>
<keyword evidence="7 10" id="KW-0067">ATP-binding</keyword>
<evidence type="ECO:0000256" key="4">
    <source>
        <dbReference type="ARBA" id="ARBA00022679"/>
    </source>
</evidence>
<name>A0A2Z7CPB7_9LAMI</name>
<dbReference type="PANTHER" id="PTHR44329:SF281">
    <property type="entry name" value="SERINE_THREONINE-PROTEIN KINASE CTR1"/>
    <property type="match status" value="1"/>
</dbReference>
<evidence type="ECO:0000259" key="12">
    <source>
        <dbReference type="PROSITE" id="PS50011"/>
    </source>
</evidence>
<keyword evidence="6" id="KW-0418">Kinase</keyword>
<dbReference type="SUPFAM" id="SSF56112">
    <property type="entry name" value="Protein kinase-like (PK-like)"/>
    <property type="match status" value="1"/>
</dbReference>
<dbReference type="Proteomes" id="UP000250235">
    <property type="component" value="Unassembled WGS sequence"/>
</dbReference>
<evidence type="ECO:0000256" key="7">
    <source>
        <dbReference type="ARBA" id="ARBA00022840"/>
    </source>
</evidence>
<dbReference type="GO" id="GO:0010182">
    <property type="term" value="P:sugar mediated signaling pathway"/>
    <property type="evidence" value="ECO:0007669"/>
    <property type="project" value="UniProtKB-ARBA"/>
</dbReference>
<feature type="compositionally biased region" description="Basic and acidic residues" evidence="11">
    <location>
        <begin position="469"/>
        <end position="486"/>
    </location>
</feature>
<proteinExistence type="inferred from homology"/>
<evidence type="ECO:0000256" key="9">
    <source>
        <dbReference type="ARBA" id="ARBA00048679"/>
    </source>
</evidence>
<dbReference type="InterPro" id="IPR017441">
    <property type="entry name" value="Protein_kinase_ATP_BS"/>
</dbReference>
<reference evidence="13 14" key="1">
    <citation type="journal article" date="2015" name="Proc. Natl. Acad. Sci. U.S.A.">
        <title>The resurrection genome of Boea hygrometrica: A blueprint for survival of dehydration.</title>
        <authorList>
            <person name="Xiao L."/>
            <person name="Yang G."/>
            <person name="Zhang L."/>
            <person name="Yang X."/>
            <person name="Zhao S."/>
            <person name="Ji Z."/>
            <person name="Zhou Q."/>
            <person name="Hu M."/>
            <person name="Wang Y."/>
            <person name="Chen M."/>
            <person name="Xu Y."/>
            <person name="Jin H."/>
            <person name="Xiao X."/>
            <person name="Hu G."/>
            <person name="Bao F."/>
            <person name="Hu Y."/>
            <person name="Wan P."/>
            <person name="Li L."/>
            <person name="Deng X."/>
            <person name="Kuang T."/>
            <person name="Xiang C."/>
            <person name="Zhu J.K."/>
            <person name="Oliver M.J."/>
            <person name="He Y."/>
        </authorList>
    </citation>
    <scope>NUCLEOTIDE SEQUENCE [LARGE SCALE GENOMIC DNA]</scope>
    <source>
        <strain evidence="14">cv. XS01</strain>
    </source>
</reference>
<evidence type="ECO:0000256" key="11">
    <source>
        <dbReference type="SAM" id="MobiDB-lite"/>
    </source>
</evidence>
<dbReference type="Gene3D" id="3.30.200.20">
    <property type="entry name" value="Phosphorylase Kinase, domain 1"/>
    <property type="match status" value="1"/>
</dbReference>
<evidence type="ECO:0000256" key="3">
    <source>
        <dbReference type="ARBA" id="ARBA00022527"/>
    </source>
</evidence>
<dbReference type="InterPro" id="IPR008271">
    <property type="entry name" value="Ser/Thr_kinase_AS"/>
</dbReference>
<feature type="region of interest" description="Disordered" evidence="11">
    <location>
        <begin position="16"/>
        <end position="55"/>
    </location>
</feature>
<dbReference type="PROSITE" id="PS00108">
    <property type="entry name" value="PROTEIN_KINASE_ST"/>
    <property type="match status" value="1"/>
</dbReference>
<dbReference type="PROSITE" id="PS50011">
    <property type="entry name" value="PROTEIN_KINASE_DOM"/>
    <property type="match status" value="1"/>
</dbReference>
<evidence type="ECO:0000256" key="1">
    <source>
        <dbReference type="ARBA" id="ARBA00010507"/>
    </source>
</evidence>
<feature type="domain" description="Protein kinase" evidence="12">
    <location>
        <begin position="594"/>
        <end position="852"/>
    </location>
</feature>
<dbReference type="InterPro" id="IPR051681">
    <property type="entry name" value="Ser/Thr_Kinases-Pseudokinases"/>
</dbReference>
<comment type="catalytic activity">
    <reaction evidence="8">
        <text>L-threonyl-[protein] + ATP = O-phospho-L-threonyl-[protein] + ADP + H(+)</text>
        <dbReference type="Rhea" id="RHEA:46608"/>
        <dbReference type="Rhea" id="RHEA-COMP:11060"/>
        <dbReference type="Rhea" id="RHEA-COMP:11605"/>
        <dbReference type="ChEBI" id="CHEBI:15378"/>
        <dbReference type="ChEBI" id="CHEBI:30013"/>
        <dbReference type="ChEBI" id="CHEBI:30616"/>
        <dbReference type="ChEBI" id="CHEBI:61977"/>
        <dbReference type="ChEBI" id="CHEBI:456216"/>
        <dbReference type="EC" id="2.7.11.1"/>
    </reaction>
</comment>
<dbReference type="CDD" id="cd13999">
    <property type="entry name" value="STKc_MAP3K-like"/>
    <property type="match status" value="1"/>
</dbReference>
<dbReference type="GO" id="GO:0004674">
    <property type="term" value="F:protein serine/threonine kinase activity"/>
    <property type="evidence" value="ECO:0007669"/>
    <property type="project" value="UniProtKB-KW"/>
</dbReference>
<dbReference type="InterPro" id="IPR001245">
    <property type="entry name" value="Ser-Thr/Tyr_kinase_cat_dom"/>
</dbReference>
<organism evidence="13 14">
    <name type="scientific">Dorcoceras hygrometricum</name>
    <dbReference type="NCBI Taxonomy" id="472368"/>
    <lineage>
        <taxon>Eukaryota</taxon>
        <taxon>Viridiplantae</taxon>
        <taxon>Streptophyta</taxon>
        <taxon>Embryophyta</taxon>
        <taxon>Tracheophyta</taxon>
        <taxon>Spermatophyta</taxon>
        <taxon>Magnoliopsida</taxon>
        <taxon>eudicotyledons</taxon>
        <taxon>Gunneridae</taxon>
        <taxon>Pentapetalae</taxon>
        <taxon>asterids</taxon>
        <taxon>lamiids</taxon>
        <taxon>Lamiales</taxon>
        <taxon>Gesneriaceae</taxon>
        <taxon>Didymocarpoideae</taxon>
        <taxon>Trichosporeae</taxon>
        <taxon>Loxocarpinae</taxon>
        <taxon>Dorcoceras</taxon>
    </lineage>
</organism>
<dbReference type="Gene3D" id="1.10.510.10">
    <property type="entry name" value="Transferase(Phosphotransferase) domain 1"/>
    <property type="match status" value="1"/>
</dbReference>
<evidence type="ECO:0000256" key="5">
    <source>
        <dbReference type="ARBA" id="ARBA00022741"/>
    </source>
</evidence>
<dbReference type="FunFam" id="3.30.200.20:FF:000060">
    <property type="entry name" value="Serine/threonine-protein kinase isoform 1"/>
    <property type="match status" value="1"/>
</dbReference>
<dbReference type="PANTHER" id="PTHR44329">
    <property type="entry name" value="SERINE/THREONINE-PROTEIN KINASE TNNI3K-RELATED"/>
    <property type="match status" value="1"/>
</dbReference>
<evidence type="ECO:0000256" key="10">
    <source>
        <dbReference type="PROSITE-ProRule" id="PRU10141"/>
    </source>
</evidence>
<feature type="binding site" evidence="10">
    <location>
        <position position="621"/>
    </location>
    <ligand>
        <name>ATP</name>
        <dbReference type="ChEBI" id="CHEBI:30616"/>
    </ligand>
</feature>
<dbReference type="PRINTS" id="PR00109">
    <property type="entry name" value="TYRKINASE"/>
</dbReference>
<comment type="similarity">
    <text evidence="1">Belongs to the protein kinase superfamily. TKL Ser/Thr protein kinase family. RAF subfamily.</text>
</comment>
<dbReference type="EC" id="2.7.11.1" evidence="2"/>
<dbReference type="FunFam" id="1.10.510.10:FF:000193">
    <property type="entry name" value="Serine/threonine-protein kinase CTR1"/>
    <property type="match status" value="1"/>
</dbReference>
<keyword evidence="14" id="KW-1185">Reference proteome</keyword>
<keyword evidence="3" id="KW-0723">Serine/threonine-protein kinase</keyword>
<feature type="compositionally biased region" description="Basic and acidic residues" evidence="11">
    <location>
        <begin position="45"/>
        <end position="55"/>
    </location>
</feature>
<gene>
    <name evidence="13" type="ORF">F511_09528</name>
</gene>
<dbReference type="InterPro" id="IPR000719">
    <property type="entry name" value="Prot_kinase_dom"/>
</dbReference>
<evidence type="ECO:0000313" key="14">
    <source>
        <dbReference type="Proteomes" id="UP000250235"/>
    </source>
</evidence>
<accession>A0A2Z7CPB7</accession>
<feature type="region of interest" description="Disordered" evidence="11">
    <location>
        <begin position="465"/>
        <end position="502"/>
    </location>
</feature>